<dbReference type="Pfam" id="PF04290">
    <property type="entry name" value="DctQ"/>
    <property type="match status" value="1"/>
</dbReference>
<dbReference type="InterPro" id="IPR007387">
    <property type="entry name" value="TRAP_DctQ"/>
</dbReference>
<proteinExistence type="predicted"/>
<evidence type="ECO:0000256" key="8">
    <source>
        <dbReference type="SAM" id="Phobius"/>
    </source>
</evidence>
<comment type="subcellular location">
    <subcellularLocation>
        <location evidence="1">Cell inner membrane</location>
        <topology evidence="1">Multi-pass membrane protein</topology>
    </subcellularLocation>
</comment>
<gene>
    <name evidence="10" type="ORF">MNBD_GAMMA24-39</name>
</gene>
<accession>A0A3B1CBU7</accession>
<evidence type="ECO:0000256" key="5">
    <source>
        <dbReference type="ARBA" id="ARBA00022692"/>
    </source>
</evidence>
<evidence type="ECO:0000259" key="9">
    <source>
        <dbReference type="Pfam" id="PF04290"/>
    </source>
</evidence>
<name>A0A3B1CBU7_9ZZZZ</name>
<keyword evidence="6 8" id="KW-1133">Transmembrane helix</keyword>
<protein>
    <recommendedName>
        <fullName evidence="9">Tripartite ATP-independent periplasmic transporters DctQ component domain-containing protein</fullName>
    </recommendedName>
</protein>
<organism evidence="10">
    <name type="scientific">hydrothermal vent metagenome</name>
    <dbReference type="NCBI Taxonomy" id="652676"/>
    <lineage>
        <taxon>unclassified sequences</taxon>
        <taxon>metagenomes</taxon>
        <taxon>ecological metagenomes</taxon>
    </lineage>
</organism>
<evidence type="ECO:0000256" key="2">
    <source>
        <dbReference type="ARBA" id="ARBA00022448"/>
    </source>
</evidence>
<dbReference type="PANTHER" id="PTHR35011:SF4">
    <property type="entry name" value="SLL1102 PROTEIN"/>
    <property type="match status" value="1"/>
</dbReference>
<evidence type="ECO:0000256" key="4">
    <source>
        <dbReference type="ARBA" id="ARBA00022519"/>
    </source>
</evidence>
<keyword evidence="4" id="KW-0997">Cell inner membrane</keyword>
<sequence length="176" mass="19700">MNQTPARSNPCRRLIDSIDYFSELTGRGVAWLTLAMVLLTFLIVILRYGFDSGSIALQESVTWLHATVFMLGASYALKRDSHVRVDIFYQKFSPRGRALVDLLGSLLLLLPVCLFIFLASWDYVLEAWKIGESSAETGGLPGLYLLKSLLLIMPSLLILQALAHSLRAWLILRGDK</sequence>
<dbReference type="EMBL" id="UOFZ01000170">
    <property type="protein sequence ID" value="VAX14307.1"/>
    <property type="molecule type" value="Genomic_DNA"/>
</dbReference>
<feature type="transmembrane region" description="Helical" evidence="8">
    <location>
        <begin position="60"/>
        <end position="77"/>
    </location>
</feature>
<keyword evidence="7 8" id="KW-0472">Membrane</keyword>
<feature type="transmembrane region" description="Helical" evidence="8">
    <location>
        <begin position="98"/>
        <end position="121"/>
    </location>
</feature>
<feature type="transmembrane region" description="Helical" evidence="8">
    <location>
        <begin position="29"/>
        <end position="48"/>
    </location>
</feature>
<keyword evidence="2" id="KW-0813">Transport</keyword>
<evidence type="ECO:0000256" key="3">
    <source>
        <dbReference type="ARBA" id="ARBA00022475"/>
    </source>
</evidence>
<feature type="domain" description="Tripartite ATP-independent periplasmic transporters DctQ component" evidence="9">
    <location>
        <begin position="36"/>
        <end position="169"/>
    </location>
</feature>
<dbReference type="AlphaFoldDB" id="A0A3B1CBU7"/>
<evidence type="ECO:0000256" key="6">
    <source>
        <dbReference type="ARBA" id="ARBA00022989"/>
    </source>
</evidence>
<dbReference type="InterPro" id="IPR055348">
    <property type="entry name" value="DctQ"/>
</dbReference>
<evidence type="ECO:0000256" key="7">
    <source>
        <dbReference type="ARBA" id="ARBA00023136"/>
    </source>
</evidence>
<evidence type="ECO:0000256" key="1">
    <source>
        <dbReference type="ARBA" id="ARBA00004429"/>
    </source>
</evidence>
<reference evidence="10" key="1">
    <citation type="submission" date="2018-06" db="EMBL/GenBank/DDBJ databases">
        <authorList>
            <person name="Zhirakovskaya E."/>
        </authorList>
    </citation>
    <scope>NUCLEOTIDE SEQUENCE</scope>
</reference>
<dbReference type="PANTHER" id="PTHR35011">
    <property type="entry name" value="2,3-DIKETO-L-GULONATE TRAP TRANSPORTER SMALL PERMEASE PROTEIN YIAM"/>
    <property type="match status" value="1"/>
</dbReference>
<dbReference type="GO" id="GO:0005886">
    <property type="term" value="C:plasma membrane"/>
    <property type="evidence" value="ECO:0007669"/>
    <property type="project" value="UniProtKB-SubCell"/>
</dbReference>
<feature type="transmembrane region" description="Helical" evidence="8">
    <location>
        <begin position="141"/>
        <end position="163"/>
    </location>
</feature>
<evidence type="ECO:0000313" key="10">
    <source>
        <dbReference type="EMBL" id="VAX14307.1"/>
    </source>
</evidence>
<keyword evidence="5 8" id="KW-0812">Transmembrane</keyword>
<keyword evidence="3" id="KW-1003">Cell membrane</keyword>